<evidence type="ECO:0000256" key="1">
    <source>
        <dbReference type="SAM" id="MobiDB-lite"/>
    </source>
</evidence>
<protein>
    <submittedName>
        <fullName evidence="2">Uncharacterized protein</fullName>
    </submittedName>
</protein>
<gene>
    <name evidence="2" type="ORF">MELIAE_LOCUS2054</name>
</gene>
<proteinExistence type="predicted"/>
<evidence type="ECO:0000313" key="3">
    <source>
        <dbReference type="Proteomes" id="UP001154078"/>
    </source>
</evidence>
<feature type="region of interest" description="Disordered" evidence="1">
    <location>
        <begin position="34"/>
        <end position="120"/>
    </location>
</feature>
<evidence type="ECO:0000313" key="2">
    <source>
        <dbReference type="EMBL" id="CAH0548602.1"/>
    </source>
</evidence>
<keyword evidence="3" id="KW-1185">Reference proteome</keyword>
<feature type="compositionally biased region" description="Basic and acidic residues" evidence="1">
    <location>
        <begin position="107"/>
        <end position="120"/>
    </location>
</feature>
<dbReference type="OrthoDB" id="7693445at2759"/>
<sequence length="120" mass="13258">MVHLGLGGQYIIEGGSAYASPNSPEDVLIETKKIALHGEKPEEKHDEKSGDSKKLDFGKLGKMIPKRKMNLSDKLTKGPKNNEPMHGPNEVLPKGNKMVKFGPPPTKEGEKKESEEKRIK</sequence>
<name>A0A9P0AR65_BRAAE</name>
<dbReference type="AlphaFoldDB" id="A0A9P0AR65"/>
<feature type="compositionally biased region" description="Basic and acidic residues" evidence="1">
    <location>
        <begin position="34"/>
        <end position="59"/>
    </location>
</feature>
<dbReference type="EMBL" id="OV121141">
    <property type="protein sequence ID" value="CAH0548602.1"/>
    <property type="molecule type" value="Genomic_DNA"/>
</dbReference>
<reference evidence="2" key="1">
    <citation type="submission" date="2021-12" db="EMBL/GenBank/DDBJ databases">
        <authorList>
            <person name="King R."/>
        </authorList>
    </citation>
    <scope>NUCLEOTIDE SEQUENCE</scope>
</reference>
<accession>A0A9P0AR65</accession>
<organism evidence="2 3">
    <name type="scientific">Brassicogethes aeneus</name>
    <name type="common">Rape pollen beetle</name>
    <name type="synonym">Meligethes aeneus</name>
    <dbReference type="NCBI Taxonomy" id="1431903"/>
    <lineage>
        <taxon>Eukaryota</taxon>
        <taxon>Metazoa</taxon>
        <taxon>Ecdysozoa</taxon>
        <taxon>Arthropoda</taxon>
        <taxon>Hexapoda</taxon>
        <taxon>Insecta</taxon>
        <taxon>Pterygota</taxon>
        <taxon>Neoptera</taxon>
        <taxon>Endopterygota</taxon>
        <taxon>Coleoptera</taxon>
        <taxon>Polyphaga</taxon>
        <taxon>Cucujiformia</taxon>
        <taxon>Nitidulidae</taxon>
        <taxon>Meligethinae</taxon>
        <taxon>Brassicogethes</taxon>
    </lineage>
</organism>
<dbReference type="Proteomes" id="UP001154078">
    <property type="component" value="Chromosome 10"/>
</dbReference>